<dbReference type="HOGENOM" id="CLU_2199553_0_0_1"/>
<dbReference type="AlphaFoldDB" id="E9HHP8"/>
<proteinExistence type="predicted"/>
<reference evidence="2 3" key="1">
    <citation type="journal article" date="2011" name="Science">
        <title>The ecoresponsive genome of Daphnia pulex.</title>
        <authorList>
            <person name="Colbourne J.K."/>
            <person name="Pfrender M.E."/>
            <person name="Gilbert D."/>
            <person name="Thomas W.K."/>
            <person name="Tucker A."/>
            <person name="Oakley T.H."/>
            <person name="Tokishita S."/>
            <person name="Aerts A."/>
            <person name="Arnold G.J."/>
            <person name="Basu M.K."/>
            <person name="Bauer D.J."/>
            <person name="Caceres C.E."/>
            <person name="Carmel L."/>
            <person name="Casola C."/>
            <person name="Choi J.H."/>
            <person name="Detter J.C."/>
            <person name="Dong Q."/>
            <person name="Dusheyko S."/>
            <person name="Eads B.D."/>
            <person name="Frohlich T."/>
            <person name="Geiler-Samerotte K.A."/>
            <person name="Gerlach D."/>
            <person name="Hatcher P."/>
            <person name="Jogdeo S."/>
            <person name="Krijgsveld J."/>
            <person name="Kriventseva E.V."/>
            <person name="Kultz D."/>
            <person name="Laforsch C."/>
            <person name="Lindquist E."/>
            <person name="Lopez J."/>
            <person name="Manak J.R."/>
            <person name="Muller J."/>
            <person name="Pangilinan J."/>
            <person name="Patwardhan R.P."/>
            <person name="Pitluck S."/>
            <person name="Pritham E.J."/>
            <person name="Rechtsteiner A."/>
            <person name="Rho M."/>
            <person name="Rogozin I.B."/>
            <person name="Sakarya O."/>
            <person name="Salamov A."/>
            <person name="Schaack S."/>
            <person name="Shapiro H."/>
            <person name="Shiga Y."/>
            <person name="Skalitzky C."/>
            <person name="Smith Z."/>
            <person name="Souvorov A."/>
            <person name="Sung W."/>
            <person name="Tang Z."/>
            <person name="Tsuchiya D."/>
            <person name="Tu H."/>
            <person name="Vos H."/>
            <person name="Wang M."/>
            <person name="Wolf Y.I."/>
            <person name="Yamagata H."/>
            <person name="Yamada T."/>
            <person name="Ye Y."/>
            <person name="Shaw J.R."/>
            <person name="Andrews J."/>
            <person name="Crease T.J."/>
            <person name="Tang H."/>
            <person name="Lucas S.M."/>
            <person name="Robertson H.M."/>
            <person name="Bork P."/>
            <person name="Koonin E.V."/>
            <person name="Zdobnov E.M."/>
            <person name="Grigoriev I.V."/>
            <person name="Lynch M."/>
            <person name="Boore J.L."/>
        </authorList>
    </citation>
    <scope>NUCLEOTIDE SEQUENCE [LARGE SCALE GENOMIC DNA]</scope>
</reference>
<protein>
    <submittedName>
        <fullName evidence="2">Uncharacterized protein</fullName>
    </submittedName>
</protein>
<evidence type="ECO:0000313" key="3">
    <source>
        <dbReference type="Proteomes" id="UP000000305"/>
    </source>
</evidence>
<evidence type="ECO:0000256" key="1">
    <source>
        <dbReference type="SAM" id="MobiDB-lite"/>
    </source>
</evidence>
<gene>
    <name evidence="2" type="ORF">DAPPUDRAFT_114293</name>
</gene>
<feature type="region of interest" description="Disordered" evidence="1">
    <location>
        <begin position="1"/>
        <end position="24"/>
    </location>
</feature>
<organism evidence="2 3">
    <name type="scientific">Daphnia pulex</name>
    <name type="common">Water flea</name>
    <dbReference type="NCBI Taxonomy" id="6669"/>
    <lineage>
        <taxon>Eukaryota</taxon>
        <taxon>Metazoa</taxon>
        <taxon>Ecdysozoa</taxon>
        <taxon>Arthropoda</taxon>
        <taxon>Crustacea</taxon>
        <taxon>Branchiopoda</taxon>
        <taxon>Diplostraca</taxon>
        <taxon>Cladocera</taxon>
        <taxon>Anomopoda</taxon>
        <taxon>Daphniidae</taxon>
        <taxon>Daphnia</taxon>
    </lineage>
</organism>
<dbReference type="EMBL" id="GL732649">
    <property type="protein sequence ID" value="EFX68755.1"/>
    <property type="molecule type" value="Genomic_DNA"/>
</dbReference>
<keyword evidence="3" id="KW-1185">Reference proteome</keyword>
<feature type="region of interest" description="Disordered" evidence="1">
    <location>
        <begin position="43"/>
        <end position="64"/>
    </location>
</feature>
<evidence type="ECO:0000313" key="2">
    <source>
        <dbReference type="EMBL" id="EFX68755.1"/>
    </source>
</evidence>
<dbReference type="KEGG" id="dpx:DAPPUDRAFT_114293"/>
<sequence>MNQWTDEEKEKKAELKAKRNEETPEARELRLHAVRERCAEWKRKKSQQENIQDQAARTKPEEFEDDHARRRVEEMHHGIRLIEETLKVAEFMSEANAEQSTETENDEA</sequence>
<name>E9HHP8_DAPPU</name>
<dbReference type="InParanoid" id="E9HHP8"/>
<accession>E9HHP8</accession>
<dbReference type="Proteomes" id="UP000000305">
    <property type="component" value="Unassembled WGS sequence"/>
</dbReference>